<dbReference type="CDD" id="cd17332">
    <property type="entry name" value="MFS_MelB_like"/>
    <property type="match status" value="1"/>
</dbReference>
<dbReference type="SUPFAM" id="SSF103473">
    <property type="entry name" value="MFS general substrate transporter"/>
    <property type="match status" value="1"/>
</dbReference>
<dbReference type="NCBIfam" id="TIGR00792">
    <property type="entry name" value="gph"/>
    <property type="match status" value="1"/>
</dbReference>
<gene>
    <name evidence="3" type="ORF">FD17_GL001181</name>
</gene>
<dbReference type="Pfam" id="PF13347">
    <property type="entry name" value="MFS_2"/>
    <property type="match status" value="1"/>
</dbReference>
<feature type="transmembrane region" description="Helical" evidence="2">
    <location>
        <begin position="163"/>
        <end position="184"/>
    </location>
</feature>
<feature type="transmembrane region" description="Helical" evidence="2">
    <location>
        <begin position="213"/>
        <end position="230"/>
    </location>
</feature>
<dbReference type="InterPro" id="IPR036259">
    <property type="entry name" value="MFS_trans_sf"/>
</dbReference>
<keyword evidence="2" id="KW-1133">Transmembrane helix</keyword>
<dbReference type="InterPro" id="IPR039672">
    <property type="entry name" value="MFS_2"/>
</dbReference>
<proteinExistence type="predicted"/>
<dbReference type="GO" id="GO:0006814">
    <property type="term" value="P:sodium ion transport"/>
    <property type="evidence" value="ECO:0007669"/>
    <property type="project" value="InterPro"/>
</dbReference>
<dbReference type="GO" id="GO:0005886">
    <property type="term" value="C:plasma membrane"/>
    <property type="evidence" value="ECO:0007669"/>
    <property type="project" value="TreeGrafter"/>
</dbReference>
<dbReference type="EMBL" id="AZEA01000002">
    <property type="protein sequence ID" value="KRK89590.1"/>
    <property type="molecule type" value="Genomic_DNA"/>
</dbReference>
<dbReference type="Proteomes" id="UP000051581">
    <property type="component" value="Unassembled WGS sequence"/>
</dbReference>
<sequence length="434" mass="48335">MAINFTFGSLGVFVVYFYTNVVGLSAGVVGTMMLISRSFDGIIDMVIGGLVDRTRSRWGKTRPWLLFGAIPFAVLTVLIFAVPTNISGVGKIAYAFVSYNVLMISFSSIAIPFGTLNSLVTRDRHQRETFNIFRMTEAQIGLIIVTNLTMPLVQMFGGQQFGWILAYACLGVGSIALLWIVFFTQRERVQITEKQEETLTVRKQLSLIFKNKFWILAFLFAVTFSVTTAFNQSTMVYFAQYILHDKNLVGIMNVLYYVPTILGFFVSVKLFDKFGKTKMMVVGAVISIIGYAMPLIMPKSVGFNEFAQVIKGLGQAPLLGSLWALFPDTIEYGHWKTGHRIEGLLYSGGSLGQKLGLGIGTAAVGWVLGMGHYNGAVATQSASAVHAIYWIFIYLPVLFFILQLIILHFYTIDKIYPKIMDDLRNDRFADGADK</sequence>
<dbReference type="InterPro" id="IPR001927">
    <property type="entry name" value="Na/Gal_symport"/>
</dbReference>
<organism evidence="3 4">
    <name type="scientific">Lentilactobacillus sunkii DSM 19904</name>
    <dbReference type="NCBI Taxonomy" id="1423808"/>
    <lineage>
        <taxon>Bacteria</taxon>
        <taxon>Bacillati</taxon>
        <taxon>Bacillota</taxon>
        <taxon>Bacilli</taxon>
        <taxon>Lactobacillales</taxon>
        <taxon>Lactobacillaceae</taxon>
        <taxon>Lentilactobacillus</taxon>
    </lineage>
</organism>
<dbReference type="Gene3D" id="1.20.1250.20">
    <property type="entry name" value="MFS general substrate transporter like domains"/>
    <property type="match status" value="2"/>
</dbReference>
<accession>A0A0R1L164</accession>
<dbReference type="PANTHER" id="PTHR11328:SF24">
    <property type="entry name" value="MAJOR FACILITATOR SUPERFAMILY (MFS) PROFILE DOMAIN-CONTAINING PROTEIN"/>
    <property type="match status" value="1"/>
</dbReference>
<keyword evidence="2" id="KW-0472">Membrane</keyword>
<evidence type="ECO:0000313" key="3">
    <source>
        <dbReference type="EMBL" id="KRK89590.1"/>
    </source>
</evidence>
<keyword evidence="1" id="KW-0813">Transport</keyword>
<keyword evidence="2" id="KW-0812">Transmembrane</keyword>
<dbReference type="PATRIC" id="fig|1423808.3.peg.1193"/>
<dbReference type="GO" id="GO:0015293">
    <property type="term" value="F:symporter activity"/>
    <property type="evidence" value="ECO:0007669"/>
    <property type="project" value="InterPro"/>
</dbReference>
<feature type="transmembrane region" description="Helical" evidence="2">
    <location>
        <begin position="355"/>
        <end position="375"/>
    </location>
</feature>
<dbReference type="GO" id="GO:0008643">
    <property type="term" value="P:carbohydrate transport"/>
    <property type="evidence" value="ECO:0007669"/>
    <property type="project" value="InterPro"/>
</dbReference>
<evidence type="ECO:0000256" key="2">
    <source>
        <dbReference type="SAM" id="Phobius"/>
    </source>
</evidence>
<feature type="transmembrane region" description="Helical" evidence="2">
    <location>
        <begin position="92"/>
        <end position="119"/>
    </location>
</feature>
<name>A0A0R1L164_9LACO</name>
<comment type="caution">
    <text evidence="3">The sequence shown here is derived from an EMBL/GenBank/DDBJ whole genome shotgun (WGS) entry which is preliminary data.</text>
</comment>
<dbReference type="AlphaFoldDB" id="A0A0R1L164"/>
<feature type="transmembrane region" description="Helical" evidence="2">
    <location>
        <begin position="15"/>
        <end position="35"/>
    </location>
</feature>
<feature type="transmembrane region" description="Helical" evidence="2">
    <location>
        <begin position="387"/>
        <end position="410"/>
    </location>
</feature>
<feature type="transmembrane region" description="Helical" evidence="2">
    <location>
        <begin position="250"/>
        <end position="268"/>
    </location>
</feature>
<keyword evidence="1" id="KW-0762">Sugar transport</keyword>
<evidence type="ECO:0000256" key="1">
    <source>
        <dbReference type="ARBA" id="ARBA00022597"/>
    </source>
</evidence>
<reference evidence="3 4" key="1">
    <citation type="journal article" date="2015" name="Genome Announc.">
        <title>Expanding the biotechnology potential of lactobacilli through comparative genomics of 213 strains and associated genera.</title>
        <authorList>
            <person name="Sun Z."/>
            <person name="Harris H.M."/>
            <person name="McCann A."/>
            <person name="Guo C."/>
            <person name="Argimon S."/>
            <person name="Zhang W."/>
            <person name="Yang X."/>
            <person name="Jeffery I.B."/>
            <person name="Cooney J.C."/>
            <person name="Kagawa T.F."/>
            <person name="Liu W."/>
            <person name="Song Y."/>
            <person name="Salvetti E."/>
            <person name="Wrobel A."/>
            <person name="Rasinkangas P."/>
            <person name="Parkhill J."/>
            <person name="Rea M.C."/>
            <person name="O'Sullivan O."/>
            <person name="Ritari J."/>
            <person name="Douillard F.P."/>
            <person name="Paul Ross R."/>
            <person name="Yang R."/>
            <person name="Briner A.E."/>
            <person name="Felis G.E."/>
            <person name="de Vos W.M."/>
            <person name="Barrangou R."/>
            <person name="Klaenhammer T.R."/>
            <person name="Caufield P.W."/>
            <person name="Cui Y."/>
            <person name="Zhang H."/>
            <person name="O'Toole P.W."/>
        </authorList>
    </citation>
    <scope>NUCLEOTIDE SEQUENCE [LARGE SCALE GENOMIC DNA]</scope>
    <source>
        <strain evidence="3 4">DSM 19904</strain>
    </source>
</reference>
<feature type="transmembrane region" description="Helical" evidence="2">
    <location>
        <begin position="140"/>
        <end position="157"/>
    </location>
</feature>
<evidence type="ECO:0000313" key="4">
    <source>
        <dbReference type="Proteomes" id="UP000051581"/>
    </source>
</evidence>
<protein>
    <submittedName>
        <fullName evidence="3">Na+ xyloside symporter related transporter</fullName>
    </submittedName>
</protein>
<feature type="transmembrane region" description="Helical" evidence="2">
    <location>
        <begin position="280"/>
        <end position="297"/>
    </location>
</feature>
<keyword evidence="4" id="KW-1185">Reference proteome</keyword>
<feature type="transmembrane region" description="Helical" evidence="2">
    <location>
        <begin position="64"/>
        <end position="86"/>
    </location>
</feature>
<dbReference type="PANTHER" id="PTHR11328">
    <property type="entry name" value="MAJOR FACILITATOR SUPERFAMILY DOMAIN-CONTAINING PROTEIN"/>
    <property type="match status" value="1"/>
</dbReference>